<dbReference type="InterPro" id="IPR011009">
    <property type="entry name" value="Kinase-like_dom_sf"/>
</dbReference>
<dbReference type="InterPro" id="IPR020635">
    <property type="entry name" value="Tyr_kinase_cat_dom"/>
</dbReference>
<dbReference type="Gene3D" id="1.10.510.10">
    <property type="entry name" value="Transferase(Phosphotransferase) domain 1"/>
    <property type="match status" value="1"/>
</dbReference>
<protein>
    <submittedName>
        <fullName evidence="2">Tyrosine-protein kinase jak1</fullName>
    </submittedName>
</protein>
<keyword evidence="3" id="KW-1185">Reference proteome</keyword>
<dbReference type="InterPro" id="IPR001245">
    <property type="entry name" value="Ser-Thr/Tyr_kinase_cat_dom"/>
</dbReference>
<dbReference type="PRINTS" id="PR00109">
    <property type="entry name" value="TYRKINASE"/>
</dbReference>
<gene>
    <name evidence="2" type="primary">JAK1_2</name>
    <name evidence="2" type="ORF">GOODEAATRI_016632</name>
</gene>
<evidence type="ECO:0000313" key="3">
    <source>
        <dbReference type="Proteomes" id="UP001476798"/>
    </source>
</evidence>
<dbReference type="PROSITE" id="PS00109">
    <property type="entry name" value="PROTEIN_KINASE_TYR"/>
    <property type="match status" value="1"/>
</dbReference>
<dbReference type="Proteomes" id="UP001476798">
    <property type="component" value="Unassembled WGS sequence"/>
</dbReference>
<evidence type="ECO:0000259" key="1">
    <source>
        <dbReference type="PROSITE" id="PS50011"/>
    </source>
</evidence>
<dbReference type="Pfam" id="PF07714">
    <property type="entry name" value="PK_Tyr_Ser-Thr"/>
    <property type="match status" value="2"/>
</dbReference>
<feature type="domain" description="Protein kinase" evidence="1">
    <location>
        <begin position="1"/>
        <end position="173"/>
    </location>
</feature>
<dbReference type="SUPFAM" id="SSF56112">
    <property type="entry name" value="Protein kinase-like (PK-like)"/>
    <property type="match status" value="1"/>
</dbReference>
<feature type="non-terminal residue" evidence="2">
    <location>
        <position position="1"/>
    </location>
</feature>
<dbReference type="EMBL" id="JAHRIO010051273">
    <property type="protein sequence ID" value="MEQ2175296.1"/>
    <property type="molecule type" value="Genomic_DNA"/>
</dbReference>
<comment type="caution">
    <text evidence="2">The sequence shown here is derived from an EMBL/GenBank/DDBJ whole genome shotgun (WGS) entry which is preliminary data.</text>
</comment>
<dbReference type="Gene3D" id="3.30.200.20">
    <property type="entry name" value="Phosphorylase Kinase, domain 1"/>
    <property type="match status" value="1"/>
</dbReference>
<dbReference type="PANTHER" id="PTHR45807">
    <property type="entry name" value="TYROSINE-PROTEIN KINASE HOPSCOTCH"/>
    <property type="match status" value="1"/>
</dbReference>
<proteinExistence type="predicted"/>
<accession>A0ABV0NV38</accession>
<dbReference type="SMART" id="SM00219">
    <property type="entry name" value="TyrKc"/>
    <property type="match status" value="1"/>
</dbReference>
<dbReference type="PANTHER" id="PTHR45807:SF5">
    <property type="entry name" value="TYROSINE-PROTEIN KINASE JAK1"/>
    <property type="match status" value="1"/>
</dbReference>
<name>A0ABV0NV38_9TELE</name>
<dbReference type="GO" id="GO:0016301">
    <property type="term" value="F:kinase activity"/>
    <property type="evidence" value="ECO:0007669"/>
    <property type="project" value="UniProtKB-KW"/>
</dbReference>
<sequence>FRFMFFTQGHFGKVELCRYDPRGDRTGELVAVKFLKPENGEEQSNNLLKEIEILKALYHDNIVKYKGISHEEGSRNYIHRDLAARNVLVEREGTVKIGDFGLTKSLKENDGYYTVKDDHDSPVFWYAPECLTFCKFYLASDVWSFGVTMYEIITYCDSSKSPMTVSLPSSLLR</sequence>
<keyword evidence="2" id="KW-0808">Transferase</keyword>
<dbReference type="PROSITE" id="PS50011">
    <property type="entry name" value="PROTEIN_KINASE_DOM"/>
    <property type="match status" value="1"/>
</dbReference>
<evidence type="ECO:0000313" key="2">
    <source>
        <dbReference type="EMBL" id="MEQ2175296.1"/>
    </source>
</evidence>
<dbReference type="InterPro" id="IPR008266">
    <property type="entry name" value="Tyr_kinase_AS"/>
</dbReference>
<keyword evidence="2" id="KW-0418">Kinase</keyword>
<reference evidence="2 3" key="1">
    <citation type="submission" date="2021-06" db="EMBL/GenBank/DDBJ databases">
        <authorList>
            <person name="Palmer J.M."/>
        </authorList>
    </citation>
    <scope>NUCLEOTIDE SEQUENCE [LARGE SCALE GENOMIC DNA]</scope>
    <source>
        <strain evidence="2 3">GA_2019</strain>
        <tissue evidence="2">Muscle</tissue>
    </source>
</reference>
<dbReference type="InterPro" id="IPR000719">
    <property type="entry name" value="Prot_kinase_dom"/>
</dbReference>
<organism evidence="2 3">
    <name type="scientific">Goodea atripinnis</name>
    <dbReference type="NCBI Taxonomy" id="208336"/>
    <lineage>
        <taxon>Eukaryota</taxon>
        <taxon>Metazoa</taxon>
        <taxon>Chordata</taxon>
        <taxon>Craniata</taxon>
        <taxon>Vertebrata</taxon>
        <taxon>Euteleostomi</taxon>
        <taxon>Actinopterygii</taxon>
        <taxon>Neopterygii</taxon>
        <taxon>Teleostei</taxon>
        <taxon>Neoteleostei</taxon>
        <taxon>Acanthomorphata</taxon>
        <taxon>Ovalentaria</taxon>
        <taxon>Atherinomorphae</taxon>
        <taxon>Cyprinodontiformes</taxon>
        <taxon>Goodeidae</taxon>
        <taxon>Goodea</taxon>
    </lineage>
</organism>
<dbReference type="InterPro" id="IPR051286">
    <property type="entry name" value="JAK"/>
</dbReference>